<protein>
    <submittedName>
        <fullName evidence="2">Uncharacterized protein</fullName>
    </submittedName>
</protein>
<sequence length="341" mass="37186">MEYLWYHPSLPLPSFVFTVNLGRQNNFDAYKEISPTLHATMKTNFSYPTAKLPKLGVHQGTRRKAPVSPSRKGWYVGTRKDMDEAKAARAGKPQKAESITGTLNIFIVEPFFLQPSNTKYHVFFVTKRDATRSSSPMKVHLRRPPLRLPRYQPLVISDAVNGGQLHVCYLDLAAKLNQTAESIRGPKEVAGCDLTVYDAAAKVNTDRGPLIALPPSLAVLNPEGCIWSMVADGGADSDTIAARGGILTNSPGAVGGIKPGYSRIGNSRGMMDNIVASKLYRPSSVGYVSKSGGTSNEHNILTILTYEGIAIGSDRFPGTTLHRPSPPLRNCLRVQDARPLR</sequence>
<dbReference type="Gene3D" id="3.40.50.261">
    <property type="entry name" value="Succinyl-CoA synthetase domains"/>
    <property type="match status" value="1"/>
</dbReference>
<reference evidence="2" key="1">
    <citation type="submission" date="2022-06" db="EMBL/GenBank/DDBJ databases">
        <title>Genome Sequence of Candolleomyces eurysporus.</title>
        <authorList>
            <person name="Buettner E."/>
        </authorList>
    </citation>
    <scope>NUCLEOTIDE SEQUENCE</scope>
    <source>
        <strain evidence="2">VTCC 930004</strain>
    </source>
</reference>
<dbReference type="PANTHER" id="PTHR23118:SF42">
    <property type="entry name" value="ATP-CITRATE SYNTHASE"/>
    <property type="match status" value="1"/>
</dbReference>
<name>A0A9W8IYX5_9AGAR</name>
<accession>A0A9W8IYX5</accession>
<dbReference type="GO" id="GO:0003878">
    <property type="term" value="F:ATP citrate synthase activity"/>
    <property type="evidence" value="ECO:0007669"/>
    <property type="project" value="TreeGrafter"/>
</dbReference>
<dbReference type="GO" id="GO:0006633">
    <property type="term" value="P:fatty acid biosynthetic process"/>
    <property type="evidence" value="ECO:0007669"/>
    <property type="project" value="TreeGrafter"/>
</dbReference>
<proteinExistence type="predicted"/>
<evidence type="ECO:0000313" key="3">
    <source>
        <dbReference type="Proteomes" id="UP001140091"/>
    </source>
</evidence>
<dbReference type="InterPro" id="IPR002020">
    <property type="entry name" value="Citrate_synthase"/>
</dbReference>
<dbReference type="GO" id="GO:0005829">
    <property type="term" value="C:cytosol"/>
    <property type="evidence" value="ECO:0007669"/>
    <property type="project" value="TreeGrafter"/>
</dbReference>
<dbReference type="OrthoDB" id="2692971at2759"/>
<organism evidence="2 3">
    <name type="scientific">Candolleomyces eurysporus</name>
    <dbReference type="NCBI Taxonomy" id="2828524"/>
    <lineage>
        <taxon>Eukaryota</taxon>
        <taxon>Fungi</taxon>
        <taxon>Dikarya</taxon>
        <taxon>Basidiomycota</taxon>
        <taxon>Agaricomycotina</taxon>
        <taxon>Agaricomycetes</taxon>
        <taxon>Agaricomycetidae</taxon>
        <taxon>Agaricales</taxon>
        <taxon>Agaricineae</taxon>
        <taxon>Psathyrellaceae</taxon>
        <taxon>Candolleomyces</taxon>
    </lineage>
</organism>
<evidence type="ECO:0000313" key="2">
    <source>
        <dbReference type="EMBL" id="KAJ2923249.1"/>
    </source>
</evidence>
<dbReference type="PANTHER" id="PTHR23118">
    <property type="entry name" value="ATP-CITRATE SYNTHASE"/>
    <property type="match status" value="1"/>
</dbReference>
<gene>
    <name evidence="2" type="ORF">H1R20_g13845</name>
</gene>
<keyword evidence="3" id="KW-1185">Reference proteome</keyword>
<evidence type="ECO:0000256" key="1">
    <source>
        <dbReference type="SAM" id="MobiDB-lite"/>
    </source>
</evidence>
<dbReference type="Proteomes" id="UP001140091">
    <property type="component" value="Unassembled WGS sequence"/>
</dbReference>
<dbReference type="AlphaFoldDB" id="A0A9W8IYX5"/>
<feature type="region of interest" description="Disordered" evidence="1">
    <location>
        <begin position="319"/>
        <end position="341"/>
    </location>
</feature>
<comment type="caution">
    <text evidence="2">The sequence shown here is derived from an EMBL/GenBank/DDBJ whole genome shotgun (WGS) entry which is preliminary data.</text>
</comment>
<feature type="non-terminal residue" evidence="2">
    <location>
        <position position="1"/>
    </location>
</feature>
<dbReference type="InterPro" id="IPR016102">
    <property type="entry name" value="Succinyl-CoA_synth-like"/>
</dbReference>
<dbReference type="GO" id="GO:0006085">
    <property type="term" value="P:acetyl-CoA biosynthetic process"/>
    <property type="evidence" value="ECO:0007669"/>
    <property type="project" value="TreeGrafter"/>
</dbReference>
<dbReference type="EMBL" id="JANBPK010001380">
    <property type="protein sequence ID" value="KAJ2923249.1"/>
    <property type="molecule type" value="Genomic_DNA"/>
</dbReference>